<feature type="region of interest" description="Disordered" evidence="1">
    <location>
        <begin position="84"/>
        <end position="111"/>
    </location>
</feature>
<evidence type="ECO:0000256" key="1">
    <source>
        <dbReference type="SAM" id="MobiDB-lite"/>
    </source>
</evidence>
<gene>
    <name evidence="2" type="ORF">AVEN_84954_1</name>
</gene>
<name>A0A4Y2BZC6_ARAVE</name>
<dbReference type="AlphaFoldDB" id="A0A4Y2BZC6"/>
<dbReference type="Proteomes" id="UP000499080">
    <property type="component" value="Unassembled WGS sequence"/>
</dbReference>
<proteinExistence type="predicted"/>
<evidence type="ECO:0000313" key="3">
    <source>
        <dbReference type="Proteomes" id="UP000499080"/>
    </source>
</evidence>
<sequence length="197" mass="22572">MTRTTREPELYSSNFCPHQQEEIRSTTDVMCLNPSILGGSLKESDLEPEESVLELFPKSKFCFQGILVEGETRRMNISAVESRLRKENGTRNNPDIMHERSKNRGGGTVGFDRNRHKLVHRACVYIIRNSNFPEHLGDTLERKVAVRQRSIMAIREPETGFMEKLQIVPQNLQDPFVNPKPSRRLAILAVRGDHTLC</sequence>
<comment type="caution">
    <text evidence="2">The sequence shown here is derived from an EMBL/GenBank/DDBJ whole genome shotgun (WGS) entry which is preliminary data.</text>
</comment>
<dbReference type="EMBL" id="BGPR01000128">
    <property type="protein sequence ID" value="GBL97253.1"/>
    <property type="molecule type" value="Genomic_DNA"/>
</dbReference>
<keyword evidence="3" id="KW-1185">Reference proteome</keyword>
<protein>
    <submittedName>
        <fullName evidence="2">Uncharacterized protein</fullName>
    </submittedName>
</protein>
<reference evidence="2 3" key="1">
    <citation type="journal article" date="2019" name="Sci. Rep.">
        <title>Orb-weaving spider Araneus ventricosus genome elucidates the spidroin gene catalogue.</title>
        <authorList>
            <person name="Kono N."/>
            <person name="Nakamura H."/>
            <person name="Ohtoshi R."/>
            <person name="Moran D.A.P."/>
            <person name="Shinohara A."/>
            <person name="Yoshida Y."/>
            <person name="Fujiwara M."/>
            <person name="Mori M."/>
            <person name="Tomita M."/>
            <person name="Arakawa K."/>
        </authorList>
    </citation>
    <scope>NUCLEOTIDE SEQUENCE [LARGE SCALE GENOMIC DNA]</scope>
</reference>
<organism evidence="2 3">
    <name type="scientific">Araneus ventricosus</name>
    <name type="common">Orbweaver spider</name>
    <name type="synonym">Epeira ventricosa</name>
    <dbReference type="NCBI Taxonomy" id="182803"/>
    <lineage>
        <taxon>Eukaryota</taxon>
        <taxon>Metazoa</taxon>
        <taxon>Ecdysozoa</taxon>
        <taxon>Arthropoda</taxon>
        <taxon>Chelicerata</taxon>
        <taxon>Arachnida</taxon>
        <taxon>Araneae</taxon>
        <taxon>Araneomorphae</taxon>
        <taxon>Entelegynae</taxon>
        <taxon>Araneoidea</taxon>
        <taxon>Araneidae</taxon>
        <taxon>Araneus</taxon>
    </lineage>
</organism>
<accession>A0A4Y2BZC6</accession>
<evidence type="ECO:0000313" key="2">
    <source>
        <dbReference type="EMBL" id="GBL97253.1"/>
    </source>
</evidence>